<evidence type="ECO:0000259" key="5">
    <source>
        <dbReference type="PROSITE" id="PS50830"/>
    </source>
</evidence>
<dbReference type="PROSITE" id="PS50830">
    <property type="entry name" value="TNASE_3"/>
    <property type="match status" value="1"/>
</dbReference>
<protein>
    <submittedName>
        <fullName evidence="6">Nuclease</fullName>
    </submittedName>
</protein>
<evidence type="ECO:0000256" key="4">
    <source>
        <dbReference type="SAM" id="Phobius"/>
    </source>
</evidence>
<accession>A0A345HEX5</accession>
<dbReference type="SMART" id="SM00318">
    <property type="entry name" value="SNc"/>
    <property type="match status" value="1"/>
</dbReference>
<dbReference type="RefSeq" id="WP_114678892.1">
    <property type="nucleotide sequence ID" value="NZ_CP031188.1"/>
</dbReference>
<feature type="transmembrane region" description="Helical" evidence="4">
    <location>
        <begin position="14"/>
        <end position="31"/>
    </location>
</feature>
<evidence type="ECO:0000313" key="7">
    <source>
        <dbReference type="Proteomes" id="UP000253951"/>
    </source>
</evidence>
<keyword evidence="4" id="KW-0472">Membrane</keyword>
<organism evidence="6 7">
    <name type="scientific">Flavobacterium arcticum</name>
    <dbReference type="NCBI Taxonomy" id="1784713"/>
    <lineage>
        <taxon>Bacteria</taxon>
        <taxon>Pseudomonadati</taxon>
        <taxon>Bacteroidota</taxon>
        <taxon>Flavobacteriia</taxon>
        <taxon>Flavobacteriales</taxon>
        <taxon>Flavobacteriaceae</taxon>
        <taxon>Flavobacterium</taxon>
    </lineage>
</organism>
<evidence type="ECO:0000256" key="3">
    <source>
        <dbReference type="ARBA" id="ARBA00022801"/>
    </source>
</evidence>
<evidence type="ECO:0000256" key="2">
    <source>
        <dbReference type="ARBA" id="ARBA00022759"/>
    </source>
</evidence>
<keyword evidence="4" id="KW-1133">Transmembrane helix</keyword>
<name>A0A345HEX5_9FLAO</name>
<dbReference type="PANTHER" id="PTHR12302">
    <property type="entry name" value="EBNA2 BINDING PROTEIN P100"/>
    <property type="match status" value="1"/>
</dbReference>
<sequence>MTRKQNRGRGKKKYSIWILLLILTVSIYSVVRNIDNKGGSKPQDGFVEKTYKKAKRPFRSLKTFTGKVVSIKDGDTFEVLYDGFAERIRLAEIDCPESKQAFGKAAKKYASDLCYGQIVTVESGGKRDQYGRVVGTVITQDGINVNEELVKAGLAWHYKNYSDSELLAEIENKARAKKVGLWADRNPTAPWQWRRKNRNHR</sequence>
<dbReference type="Pfam" id="PF00565">
    <property type="entry name" value="SNase"/>
    <property type="match status" value="1"/>
</dbReference>
<keyword evidence="3" id="KW-0378">Hydrolase</keyword>
<gene>
    <name evidence="6" type="ORF">DVK85_13200</name>
</gene>
<dbReference type="Proteomes" id="UP000253951">
    <property type="component" value="Chromosome"/>
</dbReference>
<proteinExistence type="predicted"/>
<dbReference type="AlphaFoldDB" id="A0A345HEX5"/>
<dbReference type="Gene3D" id="2.40.50.90">
    <property type="match status" value="1"/>
</dbReference>
<keyword evidence="4" id="KW-0812">Transmembrane</keyword>
<evidence type="ECO:0000313" key="6">
    <source>
        <dbReference type="EMBL" id="AXG75135.1"/>
    </source>
</evidence>
<reference evidence="6 7" key="1">
    <citation type="submission" date="2018-07" db="EMBL/GenBank/DDBJ databases">
        <title>Complete genome sequence of Flavobacterium arcticum type strain SM1502T.</title>
        <authorList>
            <person name="Li Y."/>
            <person name="Li D.-D."/>
        </authorList>
    </citation>
    <scope>NUCLEOTIDE SEQUENCE [LARGE SCALE GENOMIC DNA]</scope>
    <source>
        <strain evidence="6 7">SM1502</strain>
    </source>
</reference>
<dbReference type="PANTHER" id="PTHR12302:SF3">
    <property type="entry name" value="SERINE_THREONINE-PROTEIN KINASE 31"/>
    <property type="match status" value="1"/>
</dbReference>
<dbReference type="SUPFAM" id="SSF50199">
    <property type="entry name" value="Staphylococcal nuclease"/>
    <property type="match status" value="1"/>
</dbReference>
<dbReference type="KEGG" id="fat:DVK85_13200"/>
<dbReference type="GO" id="GO:0004519">
    <property type="term" value="F:endonuclease activity"/>
    <property type="evidence" value="ECO:0007669"/>
    <property type="project" value="UniProtKB-KW"/>
</dbReference>
<dbReference type="InterPro" id="IPR016071">
    <property type="entry name" value="Staphylococal_nuclease_OB-fold"/>
</dbReference>
<dbReference type="GO" id="GO:0016787">
    <property type="term" value="F:hydrolase activity"/>
    <property type="evidence" value="ECO:0007669"/>
    <property type="project" value="UniProtKB-KW"/>
</dbReference>
<keyword evidence="7" id="KW-1185">Reference proteome</keyword>
<keyword evidence="1" id="KW-0540">Nuclease</keyword>
<evidence type="ECO:0000256" key="1">
    <source>
        <dbReference type="ARBA" id="ARBA00022722"/>
    </source>
</evidence>
<keyword evidence="2" id="KW-0255">Endonuclease</keyword>
<feature type="domain" description="TNase-like" evidence="5">
    <location>
        <begin position="62"/>
        <end position="184"/>
    </location>
</feature>
<dbReference type="EMBL" id="CP031188">
    <property type="protein sequence ID" value="AXG75135.1"/>
    <property type="molecule type" value="Genomic_DNA"/>
</dbReference>
<dbReference type="OrthoDB" id="9805504at2"/>
<dbReference type="InterPro" id="IPR035437">
    <property type="entry name" value="SNase_OB-fold_sf"/>
</dbReference>